<accession>A0A1Q9R398</accession>
<feature type="transmembrane region" description="Helical" evidence="1">
    <location>
        <begin position="27"/>
        <end position="46"/>
    </location>
</feature>
<name>A0A1Q9R398_PSEPU</name>
<sequence>MRKVDGRPAADTQVERGSPELLSTVRWVLLVLLCLATGFGLVMLFWSGDMQPESPWYWNRVLALPLIVGGYLYGVRWLALEGRDK</sequence>
<keyword evidence="1" id="KW-1133">Transmembrane helix</keyword>
<dbReference type="Proteomes" id="UP000186736">
    <property type="component" value="Unassembled WGS sequence"/>
</dbReference>
<dbReference type="EMBL" id="MKZO01000027">
    <property type="protein sequence ID" value="OLS61772.1"/>
    <property type="molecule type" value="Genomic_DNA"/>
</dbReference>
<evidence type="ECO:0000256" key="1">
    <source>
        <dbReference type="SAM" id="Phobius"/>
    </source>
</evidence>
<dbReference type="AlphaFoldDB" id="A0A1Q9R398"/>
<protein>
    <submittedName>
        <fullName evidence="2">Uncharacterized protein</fullName>
    </submittedName>
</protein>
<proteinExistence type="predicted"/>
<feature type="transmembrane region" description="Helical" evidence="1">
    <location>
        <begin position="58"/>
        <end position="79"/>
    </location>
</feature>
<organism evidence="2 3">
    <name type="scientific">Pseudomonas putida</name>
    <name type="common">Arthrobacter siderocapsulatus</name>
    <dbReference type="NCBI Taxonomy" id="303"/>
    <lineage>
        <taxon>Bacteria</taxon>
        <taxon>Pseudomonadati</taxon>
        <taxon>Pseudomonadota</taxon>
        <taxon>Gammaproteobacteria</taxon>
        <taxon>Pseudomonadales</taxon>
        <taxon>Pseudomonadaceae</taxon>
        <taxon>Pseudomonas</taxon>
    </lineage>
</organism>
<dbReference type="RefSeq" id="WP_144443587.1">
    <property type="nucleotide sequence ID" value="NZ_MKZO01000027.1"/>
</dbReference>
<evidence type="ECO:0000313" key="3">
    <source>
        <dbReference type="Proteomes" id="UP000186736"/>
    </source>
</evidence>
<reference evidence="2 3" key="1">
    <citation type="submission" date="2016-10" db="EMBL/GenBank/DDBJ databases">
        <title>Genome Sequence of Pseudomonas putida GM4FR.</title>
        <authorList>
            <person name="Poehlein A."/>
            <person name="Wemheuer F."/>
            <person name="Hollensteiner J."/>
            <person name="Wemheuer B."/>
        </authorList>
    </citation>
    <scope>NUCLEOTIDE SEQUENCE [LARGE SCALE GENOMIC DNA]</scope>
    <source>
        <strain evidence="2 3">GM4FR</strain>
    </source>
</reference>
<comment type="caution">
    <text evidence="2">The sequence shown here is derived from an EMBL/GenBank/DDBJ whole genome shotgun (WGS) entry which is preliminary data.</text>
</comment>
<dbReference type="OrthoDB" id="8964452at2"/>
<keyword evidence="1" id="KW-0812">Transmembrane</keyword>
<gene>
    <name evidence="2" type="ORF">PSEMO_33160</name>
</gene>
<evidence type="ECO:0000313" key="2">
    <source>
        <dbReference type="EMBL" id="OLS61772.1"/>
    </source>
</evidence>
<keyword evidence="1" id="KW-0472">Membrane</keyword>